<dbReference type="InterPro" id="IPR013230">
    <property type="entry name" value="Peptidase_M15A_C"/>
</dbReference>
<dbReference type="Proteomes" id="UP001224622">
    <property type="component" value="Unassembled WGS sequence"/>
</dbReference>
<dbReference type="SUPFAM" id="SSF55166">
    <property type="entry name" value="Hedgehog/DD-peptidase"/>
    <property type="match status" value="1"/>
</dbReference>
<name>A0AAJ1YBI7_SERFO</name>
<feature type="domain" description="Peptidase M15A C-terminal" evidence="1">
    <location>
        <begin position="6"/>
        <end position="108"/>
    </location>
</feature>
<keyword evidence="2" id="KW-0645">Protease</keyword>
<dbReference type="AlphaFoldDB" id="A0AAJ1YBI7"/>
<dbReference type="GO" id="GO:0004180">
    <property type="term" value="F:carboxypeptidase activity"/>
    <property type="evidence" value="ECO:0007669"/>
    <property type="project" value="UniProtKB-KW"/>
</dbReference>
<comment type="caution">
    <text evidence="2">The sequence shown here is derived from an EMBL/GenBank/DDBJ whole genome shotgun (WGS) entry which is preliminary data.</text>
</comment>
<proteinExistence type="predicted"/>
<keyword evidence="2" id="KW-0378">Hydrolase</keyword>
<reference evidence="2" key="1">
    <citation type="submission" date="2023-08" db="EMBL/GenBank/DDBJ databases">
        <title>The Comparative Genomic Analysis of Yersiniaceae from Polar Regions.</title>
        <authorList>
            <person name="Goncharov A."/>
            <person name="Aslanov B."/>
            <person name="Kolodzhieva V."/>
            <person name="Azarov D."/>
            <person name="Mochov A."/>
            <person name="Lebedeva E."/>
        </authorList>
    </citation>
    <scope>NUCLEOTIDE SEQUENCE</scope>
    <source>
        <strain evidence="2">Vf</strain>
    </source>
</reference>
<dbReference type="Gene3D" id="3.30.1380.10">
    <property type="match status" value="1"/>
</dbReference>
<dbReference type="Pfam" id="PF08291">
    <property type="entry name" value="Peptidase_M15_3"/>
    <property type="match status" value="1"/>
</dbReference>
<organism evidence="2 3">
    <name type="scientific">Serratia fonticola</name>
    <dbReference type="NCBI Taxonomy" id="47917"/>
    <lineage>
        <taxon>Bacteria</taxon>
        <taxon>Pseudomonadati</taxon>
        <taxon>Pseudomonadota</taxon>
        <taxon>Gammaproteobacteria</taxon>
        <taxon>Enterobacterales</taxon>
        <taxon>Yersiniaceae</taxon>
        <taxon>Serratia</taxon>
    </lineage>
</organism>
<protein>
    <submittedName>
        <fullName evidence="2">D-Ala-D-Ala carboxypeptidase family metallohydrolase</fullName>
    </submittedName>
</protein>
<evidence type="ECO:0000313" key="2">
    <source>
        <dbReference type="EMBL" id="MDQ9126929.1"/>
    </source>
</evidence>
<dbReference type="InterPro" id="IPR009045">
    <property type="entry name" value="Zn_M74/Hedgehog-like"/>
</dbReference>
<accession>A0AAJ1YBI7</accession>
<dbReference type="EMBL" id="JAVIGA010000009">
    <property type="protein sequence ID" value="MDQ9126929.1"/>
    <property type="molecule type" value="Genomic_DNA"/>
</dbReference>
<dbReference type="RefSeq" id="WP_309047375.1">
    <property type="nucleotide sequence ID" value="NZ_JAVIGA010000009.1"/>
</dbReference>
<evidence type="ECO:0000313" key="3">
    <source>
        <dbReference type="Proteomes" id="UP001224622"/>
    </source>
</evidence>
<evidence type="ECO:0000259" key="1">
    <source>
        <dbReference type="Pfam" id="PF08291"/>
    </source>
</evidence>
<keyword evidence="2" id="KW-0121">Carboxypeptidase</keyword>
<gene>
    <name evidence="2" type="ORF">RDT67_10855</name>
</gene>
<sequence>MKQLSPHFTRQEFACRCGCGAADVAPELIEVLEAARVHFGVPIIIVSGRRCKTHNSKVGGALASQHLYGTAADIKMSTIPPADVAAYFEKTYPGRYGVGRYATFTHIDVRKTAARWRG</sequence>